<sequence length="183" mass="21179">MGGTDAKDILGLPRKTPLSLTQEKRSRPRKESHRKPDGISREVSSNNSKQALESIGLIMIYLWVLMLKNPSFFQVAWQWLPVKSSARSDDLQLFHWVRVVNDVPPSGDYSIQQSVDVLKYTDDEYENHLTDPVWTKEETDQLFELCERFDLRFTVIADRFPLSRTLEELKDRYYSVTPGPAAC</sequence>
<evidence type="ECO:0000256" key="6">
    <source>
        <dbReference type="SAM" id="MobiDB-lite"/>
    </source>
</evidence>
<keyword evidence="3" id="KW-0805">Transcription regulation</keyword>
<feature type="domain" description="Myb-like" evidence="7">
    <location>
        <begin position="130"/>
        <end position="179"/>
    </location>
</feature>
<evidence type="ECO:0000256" key="3">
    <source>
        <dbReference type="ARBA" id="ARBA00023015"/>
    </source>
</evidence>
<dbReference type="PANTHER" id="PTHR12855:SF10">
    <property type="entry name" value="DNA METHYLTRANSFERASE 1-ASSOCIATED PROTEIN 1"/>
    <property type="match status" value="1"/>
</dbReference>
<dbReference type="GO" id="GO:0005634">
    <property type="term" value="C:nucleus"/>
    <property type="evidence" value="ECO:0007669"/>
    <property type="project" value="UniProtKB-SubCell"/>
</dbReference>
<gene>
    <name evidence="8" type="ORF">DARMORV10_C04P39490.1</name>
</gene>
<dbReference type="InterPro" id="IPR027109">
    <property type="entry name" value="Swc4/Dmap1"/>
</dbReference>
<evidence type="ECO:0000256" key="1">
    <source>
        <dbReference type="ARBA" id="ARBA00004123"/>
    </source>
</evidence>
<evidence type="ECO:0000259" key="7">
    <source>
        <dbReference type="SMART" id="SM00717"/>
    </source>
</evidence>
<dbReference type="GO" id="GO:0006338">
    <property type="term" value="P:chromatin remodeling"/>
    <property type="evidence" value="ECO:0007669"/>
    <property type="project" value="InterPro"/>
</dbReference>
<dbReference type="Gene3D" id="1.10.10.60">
    <property type="entry name" value="Homeodomain-like"/>
    <property type="match status" value="1"/>
</dbReference>
<dbReference type="GO" id="GO:0035267">
    <property type="term" value="C:NuA4 histone acetyltransferase complex"/>
    <property type="evidence" value="ECO:0007669"/>
    <property type="project" value="InterPro"/>
</dbReference>
<dbReference type="FunFam" id="1.10.10.60:FF:000087">
    <property type="entry name" value="DNA methyltransferase 1-associated protein 1"/>
    <property type="match status" value="1"/>
</dbReference>
<evidence type="ECO:0000256" key="5">
    <source>
        <dbReference type="ARBA" id="ARBA00023242"/>
    </source>
</evidence>
<name>A0A816JZ27_BRANA</name>
<evidence type="ECO:0000256" key="2">
    <source>
        <dbReference type="ARBA" id="ARBA00022853"/>
    </source>
</evidence>
<keyword evidence="5" id="KW-0539">Nucleus</keyword>
<dbReference type="GO" id="GO:0006281">
    <property type="term" value="P:DNA repair"/>
    <property type="evidence" value="ECO:0007669"/>
    <property type="project" value="InterPro"/>
</dbReference>
<dbReference type="SUPFAM" id="SSF46689">
    <property type="entry name" value="Homeodomain-like"/>
    <property type="match status" value="1"/>
</dbReference>
<dbReference type="InterPro" id="IPR001005">
    <property type="entry name" value="SANT/Myb"/>
</dbReference>
<dbReference type="InterPro" id="IPR009057">
    <property type="entry name" value="Homeodomain-like_sf"/>
</dbReference>
<dbReference type="AlphaFoldDB" id="A0A816JZ27"/>
<proteinExistence type="predicted"/>
<dbReference type="Proteomes" id="UP001295469">
    <property type="component" value="Chromosome C04"/>
</dbReference>
<protein>
    <submittedName>
        <fullName evidence="8">(rape) hypothetical protein</fullName>
    </submittedName>
</protein>
<keyword evidence="2" id="KW-0156">Chromatin regulator</keyword>
<dbReference type="Pfam" id="PF16282">
    <property type="entry name" value="SANT_DAMP1_like"/>
    <property type="match status" value="1"/>
</dbReference>
<organism evidence="8">
    <name type="scientific">Brassica napus</name>
    <name type="common">Rape</name>
    <dbReference type="NCBI Taxonomy" id="3708"/>
    <lineage>
        <taxon>Eukaryota</taxon>
        <taxon>Viridiplantae</taxon>
        <taxon>Streptophyta</taxon>
        <taxon>Embryophyta</taxon>
        <taxon>Tracheophyta</taxon>
        <taxon>Spermatophyta</taxon>
        <taxon>Magnoliopsida</taxon>
        <taxon>eudicotyledons</taxon>
        <taxon>Gunneridae</taxon>
        <taxon>Pentapetalae</taxon>
        <taxon>rosids</taxon>
        <taxon>malvids</taxon>
        <taxon>Brassicales</taxon>
        <taxon>Brassicaceae</taxon>
        <taxon>Brassiceae</taxon>
        <taxon>Brassica</taxon>
    </lineage>
</organism>
<evidence type="ECO:0000313" key="8">
    <source>
        <dbReference type="EMBL" id="CAF1854379.1"/>
    </source>
</evidence>
<feature type="region of interest" description="Disordered" evidence="6">
    <location>
        <begin position="1"/>
        <end position="45"/>
    </location>
</feature>
<dbReference type="InterPro" id="IPR032563">
    <property type="entry name" value="DAMP1_SANT-like"/>
</dbReference>
<evidence type="ECO:0000256" key="4">
    <source>
        <dbReference type="ARBA" id="ARBA00023163"/>
    </source>
</evidence>
<dbReference type="PANTHER" id="PTHR12855">
    <property type="entry name" value="DNA METHYLTRANSFERASE 1-ASSOCIATED PROTEIN 1 FAMILY MEMBER"/>
    <property type="match status" value="1"/>
</dbReference>
<reference evidence="8" key="1">
    <citation type="submission" date="2021-01" db="EMBL/GenBank/DDBJ databases">
        <authorList>
            <consortium name="Genoscope - CEA"/>
            <person name="William W."/>
        </authorList>
    </citation>
    <scope>NUCLEOTIDE SEQUENCE</scope>
</reference>
<accession>A0A816JZ27</accession>
<dbReference type="SMART" id="SM00717">
    <property type="entry name" value="SANT"/>
    <property type="match status" value="1"/>
</dbReference>
<keyword evidence="4" id="KW-0804">Transcription</keyword>
<comment type="subcellular location">
    <subcellularLocation>
        <location evidence="1">Nucleus</location>
    </subcellularLocation>
</comment>
<dbReference type="EMBL" id="HG994368">
    <property type="protein sequence ID" value="CAF1854379.1"/>
    <property type="molecule type" value="Genomic_DNA"/>
</dbReference>